<dbReference type="Proteomes" id="UP000233786">
    <property type="component" value="Unassembled WGS sequence"/>
</dbReference>
<feature type="region of interest" description="Disordered" evidence="1">
    <location>
        <begin position="1"/>
        <end position="22"/>
    </location>
</feature>
<organism evidence="2 3">
    <name type="scientific">Saccharopolyspora spinosa</name>
    <dbReference type="NCBI Taxonomy" id="60894"/>
    <lineage>
        <taxon>Bacteria</taxon>
        <taxon>Bacillati</taxon>
        <taxon>Actinomycetota</taxon>
        <taxon>Actinomycetes</taxon>
        <taxon>Pseudonocardiales</taxon>
        <taxon>Pseudonocardiaceae</taxon>
        <taxon>Saccharopolyspora</taxon>
    </lineage>
</organism>
<name>A0A2N3XWD6_SACSN</name>
<dbReference type="AlphaFoldDB" id="A0A2N3XWD6"/>
<evidence type="ECO:0000313" key="2">
    <source>
        <dbReference type="EMBL" id="PKW14996.1"/>
    </source>
</evidence>
<protein>
    <submittedName>
        <fullName evidence="2">Uncharacterized protein</fullName>
    </submittedName>
</protein>
<keyword evidence="3" id="KW-1185">Reference proteome</keyword>
<sequence>MDTRDKNSSPPLHAADRHGPDQEQCEFFIAGAPRDRSAKCSVGVSRTARKAFAAGVRPTSFQTRCSTRADASDTGMVRAPASWGT</sequence>
<accession>A0A2N3XWD6</accession>
<gene>
    <name evidence="2" type="ORF">A8926_2660</name>
</gene>
<comment type="caution">
    <text evidence="2">The sequence shown here is derived from an EMBL/GenBank/DDBJ whole genome shotgun (WGS) entry which is preliminary data.</text>
</comment>
<reference evidence="2" key="1">
    <citation type="submission" date="2017-12" db="EMBL/GenBank/DDBJ databases">
        <title>Sequencing the genomes of 1000 Actinobacteria strains.</title>
        <authorList>
            <person name="Klenk H.-P."/>
        </authorList>
    </citation>
    <scope>NUCLEOTIDE SEQUENCE [LARGE SCALE GENOMIC DNA]</scope>
    <source>
        <strain evidence="2">DSM 44228</strain>
    </source>
</reference>
<dbReference type="EMBL" id="PJNB01000001">
    <property type="protein sequence ID" value="PKW14996.1"/>
    <property type="molecule type" value="Genomic_DNA"/>
</dbReference>
<evidence type="ECO:0000313" key="3">
    <source>
        <dbReference type="Proteomes" id="UP000233786"/>
    </source>
</evidence>
<proteinExistence type="predicted"/>
<evidence type="ECO:0000256" key="1">
    <source>
        <dbReference type="SAM" id="MobiDB-lite"/>
    </source>
</evidence>
<dbReference type="STRING" id="994479.GCA_000194155_02778"/>